<evidence type="ECO:0000313" key="2">
    <source>
        <dbReference type="Proteomes" id="UP000462014"/>
    </source>
</evidence>
<dbReference type="AlphaFoldDB" id="A0A7K1SXZ0"/>
<proteinExistence type="predicted"/>
<comment type="caution">
    <text evidence="1">The sequence shown here is derived from an EMBL/GenBank/DDBJ whole genome shotgun (WGS) entry which is preliminary data.</text>
</comment>
<dbReference type="RefSeq" id="WP_157567056.1">
    <property type="nucleotide sequence ID" value="NZ_WPIK01000009.1"/>
</dbReference>
<sequence length="70" mass="8156">MSTTEIIKEIQALPVESRWTIIEQTLRSIKEAGNQNLLQEAAESLYQDYRTDKELTAFTDLDLEGFYETR</sequence>
<gene>
    <name evidence="1" type="ORF">GO621_11300</name>
</gene>
<name>A0A7K1SXZ0_9SPHI</name>
<evidence type="ECO:0000313" key="1">
    <source>
        <dbReference type="EMBL" id="MVN22117.1"/>
    </source>
</evidence>
<keyword evidence="2" id="KW-1185">Reference proteome</keyword>
<dbReference type="Proteomes" id="UP000462014">
    <property type="component" value="Unassembled WGS sequence"/>
</dbReference>
<protein>
    <submittedName>
        <fullName evidence="1">Uncharacterized protein</fullName>
    </submittedName>
</protein>
<reference evidence="1 2" key="1">
    <citation type="submission" date="2019-12" db="EMBL/GenBank/DDBJ databases">
        <title>Mucilaginibacter sp. HMF7410 genome sequencing and assembly.</title>
        <authorList>
            <person name="Kang H."/>
            <person name="Cha I."/>
            <person name="Kim H."/>
            <person name="Joh K."/>
        </authorList>
    </citation>
    <scope>NUCLEOTIDE SEQUENCE [LARGE SCALE GENOMIC DNA]</scope>
    <source>
        <strain evidence="1 2">HMF7410</strain>
    </source>
</reference>
<dbReference type="EMBL" id="WPIK01000009">
    <property type="protein sequence ID" value="MVN22117.1"/>
    <property type="molecule type" value="Genomic_DNA"/>
</dbReference>
<organism evidence="1 2">
    <name type="scientific">Mucilaginibacter arboris</name>
    <dbReference type="NCBI Taxonomy" id="2682090"/>
    <lineage>
        <taxon>Bacteria</taxon>
        <taxon>Pseudomonadati</taxon>
        <taxon>Bacteroidota</taxon>
        <taxon>Sphingobacteriia</taxon>
        <taxon>Sphingobacteriales</taxon>
        <taxon>Sphingobacteriaceae</taxon>
        <taxon>Mucilaginibacter</taxon>
    </lineage>
</organism>
<accession>A0A7K1SXZ0</accession>